<evidence type="ECO:0000256" key="6">
    <source>
        <dbReference type="ARBA" id="ARBA00022676"/>
    </source>
</evidence>
<keyword evidence="11 13" id="KW-0472">Membrane</keyword>
<dbReference type="GO" id="GO:0006506">
    <property type="term" value="P:GPI anchor biosynthetic process"/>
    <property type="evidence" value="ECO:0007669"/>
    <property type="project" value="UniProtKB-KW"/>
</dbReference>
<keyword evidence="5 13" id="KW-0337">GPI-anchor biosynthesis</keyword>
<evidence type="ECO:0000313" key="14">
    <source>
        <dbReference type="EMBL" id="TVY19507.1"/>
    </source>
</evidence>
<organism evidence="14 15">
    <name type="scientific">Lachnellula arida</name>
    <dbReference type="NCBI Taxonomy" id="1316785"/>
    <lineage>
        <taxon>Eukaryota</taxon>
        <taxon>Fungi</taxon>
        <taxon>Dikarya</taxon>
        <taxon>Ascomycota</taxon>
        <taxon>Pezizomycotina</taxon>
        <taxon>Leotiomycetes</taxon>
        <taxon>Helotiales</taxon>
        <taxon>Lachnaceae</taxon>
        <taxon>Lachnellula</taxon>
    </lineage>
</organism>
<dbReference type="PANTHER" id="PTHR12886">
    <property type="entry name" value="PIG-M MANNOSYLTRANSFERASE"/>
    <property type="match status" value="1"/>
</dbReference>
<evidence type="ECO:0000313" key="15">
    <source>
        <dbReference type="Proteomes" id="UP000469559"/>
    </source>
</evidence>
<dbReference type="EC" id="2.4.1.-" evidence="13"/>
<protein>
    <recommendedName>
        <fullName evidence="4 13">GPI mannosyltransferase 1</fullName>
        <ecNumber evidence="13">2.4.1.-</ecNumber>
    </recommendedName>
    <alternativeName>
        <fullName evidence="13">GPI mannosyltransferase I</fullName>
    </alternativeName>
</protein>
<dbReference type="EMBL" id="QGMF01000103">
    <property type="protein sequence ID" value="TVY19507.1"/>
    <property type="molecule type" value="Genomic_DNA"/>
</dbReference>
<keyword evidence="6 13" id="KW-0328">Glycosyltransferase</keyword>
<comment type="pathway">
    <text evidence="2 13">Glycolipid biosynthesis; glycosylphosphatidylinositol-anchor biosynthesis.</text>
</comment>
<dbReference type="GO" id="GO:0005789">
    <property type="term" value="C:endoplasmic reticulum membrane"/>
    <property type="evidence" value="ECO:0007669"/>
    <property type="project" value="UniProtKB-SubCell"/>
</dbReference>
<proteinExistence type="inferred from homology"/>
<evidence type="ECO:0000256" key="8">
    <source>
        <dbReference type="ARBA" id="ARBA00022692"/>
    </source>
</evidence>
<keyword evidence="8 13" id="KW-0812">Transmembrane</keyword>
<sequence length="441" mass="49320">MPTFFSPLPVFTSAILLRTTLLIYGLWQDAHSPLKYTDIDYRVFTSAASLITYHQSPYDRDTYRYTPLLAWLLVPTTFQNSTWWFSFGKVLFATGDIVAGWLIVLVLTRQRGMRVDRALRYASIWLLNPMVATISTRGSSEGLLGVLVVALLWAVMGRRIVLAGLLLGLGVHFKIYPFIYAPSVVWWLDEEEVGKGKGKGEGKGKGSGVFEMAWRFCNGARVKLAVVSLLTFMGLNGLMYSIYGWPFLQHTYLHHVTRIDHRHNFSPYNTLLYLSSSSSSPNSSSLSFPSHIHLNLESLAFIPQLFLSAIALPLILAKKDLPSTMLAQTFAFVTFNKVCTSQYFLWYMVFLPFYLPTSSLLANKKLGLTAAGLWVATQGLWLQQAFQLEFLGNSTFVPGLWVSSLLFFLTNAWILGIIVGDIGSTSTSTSSPILTSKSHVE</sequence>
<evidence type="ECO:0000256" key="10">
    <source>
        <dbReference type="ARBA" id="ARBA00022989"/>
    </source>
</evidence>
<dbReference type="AlphaFoldDB" id="A0A8T9BI30"/>
<feature type="transmembrane region" description="Helical" evidence="13">
    <location>
        <begin position="400"/>
        <end position="420"/>
    </location>
</feature>
<evidence type="ECO:0000256" key="13">
    <source>
        <dbReference type="RuleBase" id="RU365064"/>
    </source>
</evidence>
<gene>
    <name evidence="14" type="primary">gpi14</name>
    <name evidence="14" type="ORF">LARI1_G002074</name>
</gene>
<comment type="caution">
    <text evidence="14">The sequence shown here is derived from an EMBL/GenBank/DDBJ whole genome shotgun (WGS) entry which is preliminary data.</text>
</comment>
<evidence type="ECO:0000256" key="2">
    <source>
        <dbReference type="ARBA" id="ARBA00004687"/>
    </source>
</evidence>
<dbReference type="Proteomes" id="UP000469559">
    <property type="component" value="Unassembled WGS sequence"/>
</dbReference>
<dbReference type="OrthoDB" id="1741594at2759"/>
<dbReference type="GO" id="GO:0051751">
    <property type="term" value="F:alpha-1,4-mannosyltransferase activity"/>
    <property type="evidence" value="ECO:0007669"/>
    <property type="project" value="InterPro"/>
</dbReference>
<feature type="transmembrane region" description="Helical" evidence="13">
    <location>
        <begin position="298"/>
        <end position="317"/>
    </location>
</feature>
<comment type="function">
    <text evidence="12 13">Mannosyltransferase involved in glycosylphosphatidylinositol-anchor biosynthesis. Transfers the first alpha-1,4-mannose to GlcN-acyl-PI during GPI precursor assembly. Required for cell wall integrity.</text>
</comment>
<reference evidence="14 15" key="1">
    <citation type="submission" date="2018-05" db="EMBL/GenBank/DDBJ databases">
        <title>Whole genome sequencing for identification of molecular markers to develop diagnostic detection tools for the regulated plant pathogen Lachnellula willkommii.</title>
        <authorList>
            <person name="Giroux E."/>
            <person name="Bilodeau G."/>
        </authorList>
    </citation>
    <scope>NUCLEOTIDE SEQUENCE [LARGE SCALE GENOMIC DNA]</scope>
    <source>
        <strain evidence="14 15">CBS 203.66</strain>
    </source>
</reference>
<feature type="transmembrane region" description="Helical" evidence="13">
    <location>
        <begin position="142"/>
        <end position="169"/>
    </location>
</feature>
<evidence type="ECO:0000256" key="7">
    <source>
        <dbReference type="ARBA" id="ARBA00022679"/>
    </source>
</evidence>
<keyword evidence="9 13" id="KW-0256">Endoplasmic reticulum</keyword>
<evidence type="ECO:0000256" key="11">
    <source>
        <dbReference type="ARBA" id="ARBA00023136"/>
    </source>
</evidence>
<evidence type="ECO:0000256" key="4">
    <source>
        <dbReference type="ARBA" id="ARBA00013797"/>
    </source>
</evidence>
<name>A0A8T9BI30_9HELO</name>
<comment type="similarity">
    <text evidence="3 13">Belongs to the PIGM family.</text>
</comment>
<dbReference type="InterPro" id="IPR007704">
    <property type="entry name" value="PIG-M"/>
</dbReference>
<feature type="transmembrane region" description="Helical" evidence="13">
    <location>
        <begin position="7"/>
        <end position="27"/>
    </location>
</feature>
<keyword evidence="10 13" id="KW-1133">Transmembrane helix</keyword>
<comment type="subcellular location">
    <subcellularLocation>
        <location evidence="1 13">Endoplasmic reticulum membrane</location>
        <topology evidence="1 13">Multi-pass membrane protein</topology>
    </subcellularLocation>
</comment>
<keyword evidence="7 13" id="KW-0808">Transferase</keyword>
<feature type="transmembrane region" description="Helical" evidence="13">
    <location>
        <begin position="224"/>
        <end position="243"/>
    </location>
</feature>
<accession>A0A8T9BI30</accession>
<dbReference type="PANTHER" id="PTHR12886:SF0">
    <property type="entry name" value="GPI MANNOSYLTRANSFERASE 1"/>
    <property type="match status" value="1"/>
</dbReference>
<feature type="transmembrane region" description="Helical" evidence="13">
    <location>
        <begin position="83"/>
        <end position="106"/>
    </location>
</feature>
<dbReference type="Pfam" id="PF05007">
    <property type="entry name" value="Mannosyl_trans"/>
    <property type="match status" value="1"/>
</dbReference>
<evidence type="ECO:0000256" key="1">
    <source>
        <dbReference type="ARBA" id="ARBA00004477"/>
    </source>
</evidence>
<dbReference type="GO" id="GO:1990529">
    <property type="term" value="C:glycosylphosphatidylinositol-mannosyltransferase I complex"/>
    <property type="evidence" value="ECO:0007669"/>
    <property type="project" value="TreeGrafter"/>
</dbReference>
<evidence type="ECO:0000256" key="12">
    <source>
        <dbReference type="ARBA" id="ARBA00025399"/>
    </source>
</evidence>
<evidence type="ECO:0000256" key="9">
    <source>
        <dbReference type="ARBA" id="ARBA00022824"/>
    </source>
</evidence>
<dbReference type="GO" id="GO:0004376">
    <property type="term" value="F:GPI mannosyltransferase activity"/>
    <property type="evidence" value="ECO:0007669"/>
    <property type="project" value="InterPro"/>
</dbReference>
<evidence type="ECO:0000256" key="5">
    <source>
        <dbReference type="ARBA" id="ARBA00022502"/>
    </source>
</evidence>
<evidence type="ECO:0000256" key="3">
    <source>
        <dbReference type="ARBA" id="ARBA00011071"/>
    </source>
</evidence>
<keyword evidence="15" id="KW-1185">Reference proteome</keyword>
<feature type="transmembrane region" description="Helical" evidence="13">
    <location>
        <begin position="329"/>
        <end position="355"/>
    </location>
</feature>
<feature type="transmembrane region" description="Helical" evidence="13">
    <location>
        <begin position="118"/>
        <end position="136"/>
    </location>
</feature>